<dbReference type="RefSeq" id="WP_207332323.1">
    <property type="nucleotide sequence ID" value="NZ_JAFMYW010000011.1"/>
</dbReference>
<evidence type="ECO:0000256" key="2">
    <source>
        <dbReference type="PROSITE-ProRule" id="PRU01360"/>
    </source>
</evidence>
<dbReference type="InterPro" id="IPR039426">
    <property type="entry name" value="TonB-dep_rcpt-like"/>
</dbReference>
<evidence type="ECO:0000259" key="4">
    <source>
        <dbReference type="Pfam" id="PF07715"/>
    </source>
</evidence>
<dbReference type="Pfam" id="PF13715">
    <property type="entry name" value="CarbopepD_reg_2"/>
    <property type="match status" value="1"/>
</dbReference>
<dbReference type="InterPro" id="IPR008969">
    <property type="entry name" value="CarboxyPept-like_regulatory"/>
</dbReference>
<dbReference type="SUPFAM" id="SSF49464">
    <property type="entry name" value="Carboxypeptidase regulatory domain-like"/>
    <property type="match status" value="1"/>
</dbReference>
<evidence type="ECO:0000313" key="6">
    <source>
        <dbReference type="Proteomes" id="UP000664628"/>
    </source>
</evidence>
<evidence type="ECO:0000256" key="1">
    <source>
        <dbReference type="ARBA" id="ARBA00022729"/>
    </source>
</evidence>
<reference evidence="5 6" key="1">
    <citation type="submission" date="2021-03" db="EMBL/GenBank/DDBJ databases">
        <title>Fibrella sp. HMF5405 genome sequencing and assembly.</title>
        <authorList>
            <person name="Kang H."/>
            <person name="Kim H."/>
            <person name="Bae S."/>
            <person name="Joh K."/>
        </authorList>
    </citation>
    <scope>NUCLEOTIDE SEQUENCE [LARGE SCALE GENOMIC DNA]</scope>
    <source>
        <strain evidence="5 6">HMF5405</strain>
    </source>
</reference>
<dbReference type="Proteomes" id="UP000664628">
    <property type="component" value="Unassembled WGS sequence"/>
</dbReference>
<feature type="domain" description="TonB-dependent receptor plug" evidence="4">
    <location>
        <begin position="989"/>
        <end position="1078"/>
    </location>
</feature>
<keyword evidence="2" id="KW-0472">Membrane</keyword>
<dbReference type="InterPro" id="IPR037066">
    <property type="entry name" value="Plug_dom_sf"/>
</dbReference>
<dbReference type="Pfam" id="PF07715">
    <property type="entry name" value="Plug"/>
    <property type="match status" value="1"/>
</dbReference>
<evidence type="ECO:0000256" key="3">
    <source>
        <dbReference type="SAM" id="SignalP"/>
    </source>
</evidence>
<gene>
    <name evidence="5" type="ORF">J2I46_27555</name>
</gene>
<keyword evidence="2" id="KW-1134">Transmembrane beta strand</keyword>
<keyword evidence="2" id="KW-0813">Transport</keyword>
<protein>
    <submittedName>
        <fullName evidence="5">Carboxypeptidase-like regulatory domain-containing protein</fullName>
    </submittedName>
</protein>
<sequence>MNLKGLFMLVISQFVLAGLARAQAPIAIAGRVTDGVTQKPVPFASVYINASTRGTTADGEGQYKLPGVPSGTIEIVASAVGYETVKQLIRLGDVKNRRISFMLTPDAKALKAVTVKAKRPAAYNRMLKQFKRELLGENAAADKCVITNIEAVSLSMADGRLEASASEPLIIENNYSGYRLIYQLFHFDSYRAATYYGGTSRFEALTSANTEQAERWERNRQRVYLGSSRHLLTSLLAGTHEQDGFLVYESRYNVADDPSVPILGFGKEPPSKFVKADSLFTPAELPSERYFYSPKPLEVFYTRQRAASPYRDLPYAYSLVHMPKGAATVTVDGWVVHPNGMEMRGTLGSDRLATLLPADWQPASKNVKLQTATPDQGVALPADAVIDSLAANWLSAQKNTAPALFLHPDKGVYATGDRLFFSGYALDPATNLPTDKALAGEEPSVHVELIAPGGRQVVHQWVRISAGRTSGHFRLSDSLASGIYQLRAYTEGDSYNLRPAFARSVTIINGLLLGNDVPKPAGTPAGPLPVDVQFLPEGGRWVAGLPSRIGVKAVDRRGRGIPVSGRILLERSGKVLQFTTNSVGMCSVELVPIANQTYTAQVRWGADSSTIALPRADSVGLVLAADVVSDSTRLTIRVHASPQLADQPVYLTVQSKGQLVQRTKLQLQNGKATLSILAAKLPVGVAQVTLFDAKGHPQAERLVFIPERFLPVVAEIATDKPAYGPREMVMVSIRVADGFGDQLSMIGSAVVTDAQQVPDDSTEANIRTHLLLTGELRGSVEQPNEYLTNTDVGIRRALDDLLLTQGWRRINWRFSAEKLPEAPPLMPGLVVEGTLFDKKDRPLPEANLLITFAGNPENSFARTARSDKQGRFTLNSLMLTDTATIQIRAMDTAFKTIKNTRFTLNVPGHSFAVTDSAKAPDMATLKPVLAAIQQRQASDPGQYRNKDVRQLNEIVVRTKRPDDDREARRVSLHGTPDATVLFDENARIYNNAYEMLRGRVPGVQVTSRRDGIGYTVTVRGPSTLGTNTAPLYLIDGMAMPENGEGTALLTLNPTEIERIEVVKNGGGAIYGARGGAGIIAFFSQKGPSASKLLAEPETFQLTLYGLQTDRQFYTPLYASQPDSSVSVPDRRDVLLWKPLIMLSQSGFSTLKFPLSDNVRTIRLRLQGVTTYGRPVSISRLINVR</sequence>
<dbReference type="InterPro" id="IPR012910">
    <property type="entry name" value="Plug_dom"/>
</dbReference>
<keyword evidence="1 3" id="KW-0732">Signal</keyword>
<dbReference type="Gene3D" id="2.170.130.10">
    <property type="entry name" value="TonB-dependent receptor, plug domain"/>
    <property type="match status" value="1"/>
</dbReference>
<proteinExistence type="inferred from homology"/>
<comment type="subcellular location">
    <subcellularLocation>
        <location evidence="2">Cell outer membrane</location>
        <topology evidence="2">Multi-pass membrane protein</topology>
    </subcellularLocation>
</comment>
<accession>A0ABS3JQT8</accession>
<dbReference type="PANTHER" id="PTHR30069">
    <property type="entry name" value="TONB-DEPENDENT OUTER MEMBRANE RECEPTOR"/>
    <property type="match status" value="1"/>
</dbReference>
<dbReference type="Gene3D" id="2.60.40.1930">
    <property type="match status" value="1"/>
</dbReference>
<comment type="caution">
    <text evidence="5">The sequence shown here is derived from an EMBL/GenBank/DDBJ whole genome shotgun (WGS) entry which is preliminary data.</text>
</comment>
<name>A0ABS3JQT8_9BACT</name>
<comment type="similarity">
    <text evidence="2">Belongs to the TonB-dependent receptor family.</text>
</comment>
<feature type="chain" id="PRO_5046071106" evidence="3">
    <location>
        <begin position="18"/>
        <end position="1184"/>
    </location>
</feature>
<evidence type="ECO:0000313" key="5">
    <source>
        <dbReference type="EMBL" id="MBO0952370.1"/>
    </source>
</evidence>
<dbReference type="PROSITE" id="PS52016">
    <property type="entry name" value="TONB_DEPENDENT_REC_3"/>
    <property type="match status" value="1"/>
</dbReference>
<dbReference type="PANTHER" id="PTHR30069:SF29">
    <property type="entry name" value="HEMOGLOBIN AND HEMOGLOBIN-HAPTOGLOBIN-BINDING PROTEIN 1-RELATED"/>
    <property type="match status" value="1"/>
</dbReference>
<keyword evidence="2" id="KW-0812">Transmembrane</keyword>
<dbReference type="EMBL" id="JAFMYW010000011">
    <property type="protein sequence ID" value="MBO0952370.1"/>
    <property type="molecule type" value="Genomic_DNA"/>
</dbReference>
<keyword evidence="6" id="KW-1185">Reference proteome</keyword>
<organism evidence="5 6">
    <name type="scientific">Fibrella forsythiae</name>
    <dbReference type="NCBI Taxonomy" id="2817061"/>
    <lineage>
        <taxon>Bacteria</taxon>
        <taxon>Pseudomonadati</taxon>
        <taxon>Bacteroidota</taxon>
        <taxon>Cytophagia</taxon>
        <taxon>Cytophagales</taxon>
        <taxon>Spirosomataceae</taxon>
        <taxon>Fibrella</taxon>
    </lineage>
</organism>
<dbReference type="Gene3D" id="2.60.40.1120">
    <property type="entry name" value="Carboxypeptidase-like, regulatory domain"/>
    <property type="match status" value="1"/>
</dbReference>
<keyword evidence="2" id="KW-0998">Cell outer membrane</keyword>
<feature type="signal peptide" evidence="3">
    <location>
        <begin position="1"/>
        <end position="17"/>
    </location>
</feature>
<dbReference type="SUPFAM" id="SSF56935">
    <property type="entry name" value="Porins"/>
    <property type="match status" value="1"/>
</dbReference>